<feature type="non-terminal residue" evidence="2">
    <location>
        <position position="133"/>
    </location>
</feature>
<keyword evidence="3" id="KW-1185">Reference proteome</keyword>
<evidence type="ECO:0000313" key="2">
    <source>
        <dbReference type="EMBL" id="CAK0814555.1"/>
    </source>
</evidence>
<name>A0ABN9R9B0_9DINO</name>
<reference evidence="2" key="1">
    <citation type="submission" date="2023-10" db="EMBL/GenBank/DDBJ databases">
        <authorList>
            <person name="Chen Y."/>
            <person name="Shah S."/>
            <person name="Dougan E. K."/>
            <person name="Thang M."/>
            <person name="Chan C."/>
        </authorList>
    </citation>
    <scope>NUCLEOTIDE SEQUENCE [LARGE SCALE GENOMIC DNA]</scope>
</reference>
<feature type="compositionally biased region" description="Polar residues" evidence="1">
    <location>
        <begin position="114"/>
        <end position="123"/>
    </location>
</feature>
<dbReference type="Proteomes" id="UP001189429">
    <property type="component" value="Unassembled WGS sequence"/>
</dbReference>
<sequence length="133" mass="15019">RSATWPPMLFFFRPKSTKHSSRCTSYGRRLRKHVQCTIAWWWTSTSSGDASAASARRSVKRRRPTPSLFSSCTSSWISQSRSTRCSSPRTTASSLAKIWEKLRGRVNFIRQTRAPCSSSSATGWTRPGPSRTT</sequence>
<comment type="caution">
    <text evidence="2">The sequence shown here is derived from an EMBL/GenBank/DDBJ whole genome shotgun (WGS) entry which is preliminary data.</text>
</comment>
<feature type="non-terminal residue" evidence="2">
    <location>
        <position position="1"/>
    </location>
</feature>
<evidence type="ECO:0000256" key="1">
    <source>
        <dbReference type="SAM" id="MobiDB-lite"/>
    </source>
</evidence>
<feature type="compositionally biased region" description="Low complexity" evidence="1">
    <location>
        <begin position="46"/>
        <end position="56"/>
    </location>
</feature>
<evidence type="ECO:0000313" key="3">
    <source>
        <dbReference type="Proteomes" id="UP001189429"/>
    </source>
</evidence>
<gene>
    <name evidence="2" type="ORF">PCOR1329_LOCUS18132</name>
</gene>
<protein>
    <submittedName>
        <fullName evidence="2">Uncharacterized protein</fullName>
    </submittedName>
</protein>
<accession>A0ABN9R9B0</accession>
<proteinExistence type="predicted"/>
<feature type="region of interest" description="Disordered" evidence="1">
    <location>
        <begin position="113"/>
        <end position="133"/>
    </location>
</feature>
<organism evidence="2 3">
    <name type="scientific">Prorocentrum cordatum</name>
    <dbReference type="NCBI Taxonomy" id="2364126"/>
    <lineage>
        <taxon>Eukaryota</taxon>
        <taxon>Sar</taxon>
        <taxon>Alveolata</taxon>
        <taxon>Dinophyceae</taxon>
        <taxon>Prorocentrales</taxon>
        <taxon>Prorocentraceae</taxon>
        <taxon>Prorocentrum</taxon>
    </lineage>
</organism>
<dbReference type="EMBL" id="CAUYUJ010005674">
    <property type="protein sequence ID" value="CAK0814555.1"/>
    <property type="molecule type" value="Genomic_DNA"/>
</dbReference>
<feature type="region of interest" description="Disordered" evidence="1">
    <location>
        <begin position="46"/>
        <end position="69"/>
    </location>
</feature>